<keyword evidence="2" id="KW-1133">Transmembrane helix</keyword>
<feature type="region of interest" description="Disordered" evidence="1">
    <location>
        <begin position="777"/>
        <end position="828"/>
    </location>
</feature>
<feature type="compositionally biased region" description="Polar residues" evidence="1">
    <location>
        <begin position="733"/>
        <end position="742"/>
    </location>
</feature>
<name>A0A6H0Y482_9PEZI</name>
<protein>
    <submittedName>
        <fullName evidence="3">Uncharacterized protein</fullName>
    </submittedName>
</protein>
<feature type="region of interest" description="Disordered" evidence="1">
    <location>
        <begin position="687"/>
        <end position="755"/>
    </location>
</feature>
<feature type="region of interest" description="Disordered" evidence="1">
    <location>
        <begin position="963"/>
        <end position="1000"/>
    </location>
</feature>
<evidence type="ECO:0000256" key="1">
    <source>
        <dbReference type="SAM" id="MobiDB-lite"/>
    </source>
</evidence>
<feature type="compositionally biased region" description="Low complexity" evidence="1">
    <location>
        <begin position="708"/>
        <end position="722"/>
    </location>
</feature>
<feature type="compositionally biased region" description="Polar residues" evidence="1">
    <location>
        <begin position="408"/>
        <end position="421"/>
    </location>
</feature>
<dbReference type="EMBL" id="CP051143">
    <property type="protein sequence ID" value="QIX01735.1"/>
    <property type="molecule type" value="Genomic_DNA"/>
</dbReference>
<keyword evidence="4" id="KW-1185">Reference proteome</keyword>
<organism evidence="3 4">
    <name type="scientific">Peltaster fructicola</name>
    <dbReference type="NCBI Taxonomy" id="286661"/>
    <lineage>
        <taxon>Eukaryota</taxon>
        <taxon>Fungi</taxon>
        <taxon>Dikarya</taxon>
        <taxon>Ascomycota</taxon>
        <taxon>Pezizomycotina</taxon>
        <taxon>Dothideomycetes</taxon>
        <taxon>Dothideomycetes incertae sedis</taxon>
        <taxon>Peltaster</taxon>
    </lineage>
</organism>
<proteinExistence type="predicted"/>
<gene>
    <name evidence="3" type="ORF">AMS68_007252</name>
</gene>
<keyword evidence="2" id="KW-0812">Transmembrane</keyword>
<keyword evidence="2" id="KW-0472">Membrane</keyword>
<dbReference type="AlphaFoldDB" id="A0A6H0Y482"/>
<feature type="region of interest" description="Disordered" evidence="1">
    <location>
        <begin position="377"/>
        <end position="545"/>
    </location>
</feature>
<evidence type="ECO:0000313" key="3">
    <source>
        <dbReference type="EMBL" id="QIX01735.1"/>
    </source>
</evidence>
<evidence type="ECO:0000256" key="2">
    <source>
        <dbReference type="SAM" id="Phobius"/>
    </source>
</evidence>
<evidence type="ECO:0000313" key="4">
    <source>
        <dbReference type="Proteomes" id="UP000503462"/>
    </source>
</evidence>
<feature type="transmembrane region" description="Helical" evidence="2">
    <location>
        <begin position="14"/>
        <end position="38"/>
    </location>
</feature>
<feature type="compositionally biased region" description="Basic and acidic residues" evidence="1">
    <location>
        <begin position="511"/>
        <end position="526"/>
    </location>
</feature>
<accession>A0A6H0Y482</accession>
<dbReference type="Proteomes" id="UP000503462">
    <property type="component" value="Chromosome 5"/>
</dbReference>
<reference evidence="3 4" key="1">
    <citation type="journal article" date="2016" name="Sci. Rep.">
        <title>Peltaster fructicola genome reveals evolution from an invasive phytopathogen to an ectophytic parasite.</title>
        <authorList>
            <person name="Xu C."/>
            <person name="Chen H."/>
            <person name="Gleason M.L."/>
            <person name="Xu J.R."/>
            <person name="Liu H."/>
            <person name="Zhang R."/>
            <person name="Sun G."/>
        </authorList>
    </citation>
    <scope>NUCLEOTIDE SEQUENCE [LARGE SCALE GENOMIC DNA]</scope>
    <source>
        <strain evidence="3 4">LNHT1506</strain>
    </source>
</reference>
<dbReference type="OrthoDB" id="3546893at2759"/>
<sequence length="1014" mass="109386">MDGAAGSASSNQGLYIGLGCGIGGLLLLTIAFVCYLIVRKIRQHKKAAQLLEQGQATVAANVEQRQSYDIRNSLTLGGRASLVGSRAGWDALSSTDTIDRQVKGAIAPIHVPKKNKKYGIQLKRLKHLSAITESPRSRNGQSPAVPTIRAVDEVSIMDPQQAEYINDEAIGCAQTADFPIRPGEDILDRHINALGLKLLQRPVAALLGEENKAPRSVSMSVLLGPQAHTTTHGRPYMHVRSVSLGGAPPERLPPDPTPCFPVISSHHSVIVQQRPLSRSTISSQDSASSSVLINSPFMIRGDRGPAVLHSQGAALRQRTMVAPPVLQTRHSFVPMEYDEHEPVSPMTDNGMELKRELPSESSISSFDDDVCSSSFRRVTNASRPSKSRVSPAQSTRSTRSTGRRTIPRQASKSSVSATGSPSERKRPGVLRDISGNSLIPTRRLSNATSTNSSENNPFQWDNMIPLKPSAMKGSPNSKKGHKRQHCVRISTLTPQVLGPPPSRSTSPSITHRIDEESGDEPDHSTDGARFVSNRRSSRPLSGVGLGLAPSLRVQTLRASLTPSSPTLSMWAAYQGCLPSQPSDSHLTASTEPLSRSGSNLSSLFTIPAFPSPSRATTSDVQMAQPTPEFCIPDPMSDSLGRAYSPFGPRLTSGVVLTSSPPVLSPSANLYDPERPPVPKFDIESFREYDPASPLAPRKLFERTPPPEDSTVTLSDLSSSASTQRAGANLVHHSGSTASSTPSAYRGMPYHESGNEALTSHNASSVMAQMPLAAFPGAPVLSPPRDENPIPPPLWVKSTPSPAVPTLSVTSPRDESPTRISGPRTEPPKSVLRNAMALRRMNSQIDTRESRESRRYVQMGRENSLMLPLYGSPELNRSGSDLFDFDFEGTDTSSGAIEAQGILKGSVFSREPSSFYMDLPTIAELRQYANDESIARKGGSKRHAVTLGTDSPWRDAHGEDEYVYRDSPKALSSPERLNSRAEKASGAIDSPQHRRSILGTPQSLYGADGFLRSDC</sequence>
<feature type="compositionally biased region" description="Low complexity" evidence="1">
    <location>
        <begin position="445"/>
        <end position="456"/>
    </location>
</feature>
<feature type="compositionally biased region" description="Polar residues" evidence="1">
    <location>
        <begin position="377"/>
        <end position="393"/>
    </location>
</feature>